<keyword evidence="1" id="KW-1133">Transmembrane helix</keyword>
<gene>
    <name evidence="2" type="ORF">IQ241_01740</name>
</gene>
<proteinExistence type="predicted"/>
<dbReference type="EMBL" id="JADEXG010000002">
    <property type="protein sequence ID" value="MBE9076026.1"/>
    <property type="molecule type" value="Genomic_DNA"/>
</dbReference>
<dbReference type="RefSeq" id="WP_193904687.1">
    <property type="nucleotide sequence ID" value="NZ_JADEXG010000002.1"/>
</dbReference>
<name>A0A8J7DK70_9CYAN</name>
<evidence type="ECO:0000313" key="3">
    <source>
        <dbReference type="Proteomes" id="UP000636505"/>
    </source>
</evidence>
<dbReference type="PROSITE" id="PS51257">
    <property type="entry name" value="PROKAR_LIPOPROTEIN"/>
    <property type="match status" value="1"/>
</dbReference>
<keyword evidence="1" id="KW-0812">Transmembrane</keyword>
<reference evidence="2" key="1">
    <citation type="submission" date="2020-10" db="EMBL/GenBank/DDBJ databases">
        <authorList>
            <person name="Castelo-Branco R."/>
            <person name="Eusebio N."/>
            <person name="Adriana R."/>
            <person name="Vieira A."/>
            <person name="Brugerolle De Fraissinette N."/>
            <person name="Rezende De Castro R."/>
            <person name="Schneider M.P."/>
            <person name="Vasconcelos V."/>
            <person name="Leao P.N."/>
        </authorList>
    </citation>
    <scope>NUCLEOTIDE SEQUENCE</scope>
    <source>
        <strain evidence="2">LEGE 07310</strain>
    </source>
</reference>
<evidence type="ECO:0000256" key="1">
    <source>
        <dbReference type="SAM" id="Phobius"/>
    </source>
</evidence>
<dbReference type="Pfam" id="PF11353">
    <property type="entry name" value="DUF3153"/>
    <property type="match status" value="1"/>
</dbReference>
<keyword evidence="3" id="KW-1185">Reference proteome</keyword>
<feature type="transmembrane region" description="Helical" evidence="1">
    <location>
        <begin position="199"/>
        <end position="224"/>
    </location>
</feature>
<organism evidence="2 3">
    <name type="scientific">Vasconcelosia minhoensis LEGE 07310</name>
    <dbReference type="NCBI Taxonomy" id="915328"/>
    <lineage>
        <taxon>Bacteria</taxon>
        <taxon>Bacillati</taxon>
        <taxon>Cyanobacteriota</taxon>
        <taxon>Cyanophyceae</taxon>
        <taxon>Nodosilineales</taxon>
        <taxon>Cymatolegaceae</taxon>
        <taxon>Vasconcelosia</taxon>
        <taxon>Vasconcelosia minhoensis</taxon>
    </lineage>
</organism>
<evidence type="ECO:0000313" key="2">
    <source>
        <dbReference type="EMBL" id="MBE9076026.1"/>
    </source>
</evidence>
<dbReference type="AlphaFoldDB" id="A0A8J7DK70"/>
<comment type="caution">
    <text evidence="2">The sequence shown here is derived from an EMBL/GenBank/DDBJ whole genome shotgun (WGS) entry which is preliminary data.</text>
</comment>
<dbReference type="InterPro" id="IPR021499">
    <property type="entry name" value="DUF3153"/>
</dbReference>
<keyword evidence="1" id="KW-0472">Membrane</keyword>
<dbReference type="Proteomes" id="UP000636505">
    <property type="component" value="Unassembled WGS sequence"/>
</dbReference>
<sequence>MAKLRLLVVVLAALLLSGCVDYDIGIRFDSQNHGVITQTLHVSDRLLTLSPSSSDQWLDRFAARARRLSGKTRRIDRDTLQVRLPFANGSELVDRFNTLFSPDETSLFNELPGSNRVVSRLELSQNNRLVAQRNHLTYDLDLSALSTAADPILELIKLDFAVIGPWGVRPIAAIGTAPRQEGNATHWPLSLDQPNHIEAVFWVPSPIGIGALVVILVTALGYIAKYGLPKQNISPESPQPPSGSTQANL</sequence>
<protein>
    <submittedName>
        <fullName evidence="2">DUF3153 domain-containing protein</fullName>
    </submittedName>
</protein>
<accession>A0A8J7DK70</accession>